<sequence>MAKIVKEERLAIILTLTREGGTVEVSCRADYEVSSEDLVVARSHVPKLTVAQEDAVKKFAAGILTEIKTLEA</sequence>
<organism evidence="1">
    <name type="scientific">marine sediment metagenome</name>
    <dbReference type="NCBI Taxonomy" id="412755"/>
    <lineage>
        <taxon>unclassified sequences</taxon>
        <taxon>metagenomes</taxon>
        <taxon>ecological metagenomes</taxon>
    </lineage>
</organism>
<accession>A0A0F9GV19</accession>
<name>A0A0F9GV19_9ZZZZ</name>
<dbReference type="AlphaFoldDB" id="A0A0F9GV19"/>
<protein>
    <submittedName>
        <fullName evidence="1">Uncharacterized protein</fullName>
    </submittedName>
</protein>
<evidence type="ECO:0000313" key="1">
    <source>
        <dbReference type="EMBL" id="KKL73205.1"/>
    </source>
</evidence>
<gene>
    <name evidence="1" type="ORF">LCGC14_2077230</name>
</gene>
<proteinExistence type="predicted"/>
<comment type="caution">
    <text evidence="1">The sequence shown here is derived from an EMBL/GenBank/DDBJ whole genome shotgun (WGS) entry which is preliminary data.</text>
</comment>
<reference evidence="1" key="1">
    <citation type="journal article" date="2015" name="Nature">
        <title>Complex archaea that bridge the gap between prokaryotes and eukaryotes.</title>
        <authorList>
            <person name="Spang A."/>
            <person name="Saw J.H."/>
            <person name="Jorgensen S.L."/>
            <person name="Zaremba-Niedzwiedzka K."/>
            <person name="Martijn J."/>
            <person name="Lind A.E."/>
            <person name="van Eijk R."/>
            <person name="Schleper C."/>
            <person name="Guy L."/>
            <person name="Ettema T.J."/>
        </authorList>
    </citation>
    <scope>NUCLEOTIDE SEQUENCE</scope>
</reference>
<dbReference type="EMBL" id="LAZR01025032">
    <property type="protein sequence ID" value="KKL73205.1"/>
    <property type="molecule type" value="Genomic_DNA"/>
</dbReference>